<accession>A0A8T8WDD3</accession>
<dbReference type="PANTHER" id="PTHR40734:SF1">
    <property type="entry name" value="DNA-BINDING PROTEIN"/>
    <property type="match status" value="1"/>
</dbReference>
<dbReference type="InterPro" id="IPR007003">
    <property type="entry name" value="DUF655"/>
</dbReference>
<evidence type="ECO:0000313" key="3">
    <source>
        <dbReference type="Proteomes" id="UP000826254"/>
    </source>
</evidence>
<protein>
    <submittedName>
        <fullName evidence="2">DUF655 domain-containing protein</fullName>
    </submittedName>
</protein>
<dbReference type="Gene3D" id="1.10.150.280">
    <property type="entry name" value="AF1531-like domain"/>
    <property type="match status" value="1"/>
</dbReference>
<dbReference type="Pfam" id="PF04919">
    <property type="entry name" value="DUF655"/>
    <property type="match status" value="1"/>
</dbReference>
<dbReference type="SUPFAM" id="SSF160975">
    <property type="entry name" value="AF1531-like"/>
    <property type="match status" value="1"/>
</dbReference>
<organism evidence="2 3">
    <name type="scientific">Halobaculum magnesiiphilum</name>
    <dbReference type="NCBI Taxonomy" id="1017351"/>
    <lineage>
        <taxon>Archaea</taxon>
        <taxon>Methanobacteriati</taxon>
        <taxon>Methanobacteriota</taxon>
        <taxon>Stenosarchaea group</taxon>
        <taxon>Halobacteria</taxon>
        <taxon>Halobacteriales</taxon>
        <taxon>Haloferacaceae</taxon>
        <taxon>Halobaculum</taxon>
    </lineage>
</organism>
<name>A0A8T8WDD3_9EURY</name>
<evidence type="ECO:0000256" key="1">
    <source>
        <dbReference type="SAM" id="MobiDB-lite"/>
    </source>
</evidence>
<gene>
    <name evidence="2" type="ORF">K6T50_01490</name>
</gene>
<dbReference type="PANTHER" id="PTHR40734">
    <property type="entry name" value="TRNA-SPECIFIC ADENOSINE DEAMINASE-RELATED"/>
    <property type="match status" value="1"/>
</dbReference>
<proteinExistence type="predicted"/>
<dbReference type="KEGG" id="hmp:K6T50_01490"/>
<keyword evidence="3" id="KW-1185">Reference proteome</keyword>
<feature type="region of interest" description="Disordered" evidence="1">
    <location>
        <begin position="1"/>
        <end position="37"/>
    </location>
</feature>
<reference evidence="2 3" key="1">
    <citation type="journal article" date="2021" name="Int. J. Syst. Evol. Microbiol.">
        <title>Halobaculum halophilum sp. nov. and Halobaculum salinum sp. nov., isolated from salt lake and saline soil.</title>
        <authorList>
            <person name="Cui H.L."/>
            <person name="Shi X.W."/>
            <person name="Yin X.M."/>
            <person name="Yang X.Y."/>
            <person name="Hou J."/>
            <person name="Zhu L."/>
        </authorList>
    </citation>
    <scope>NUCLEOTIDE SEQUENCE [LARGE SCALE GENOMIC DNA]</scope>
    <source>
        <strain evidence="2 3">NBRC 109044</strain>
    </source>
</reference>
<dbReference type="AlphaFoldDB" id="A0A8T8WDD3"/>
<dbReference type="RefSeq" id="WP_222607684.1">
    <property type="nucleotide sequence ID" value="NZ_CP081958.1"/>
</dbReference>
<dbReference type="EMBL" id="CP081958">
    <property type="protein sequence ID" value="QZP37877.1"/>
    <property type="molecule type" value="Genomic_DNA"/>
</dbReference>
<dbReference type="Gene3D" id="2.40.50.140">
    <property type="entry name" value="Nucleic acid-binding proteins"/>
    <property type="match status" value="1"/>
</dbReference>
<dbReference type="GeneID" id="67176774"/>
<sequence>MTDERDPETASDPPDAADAVDESAAEPEGRADDAEGIEDDAVYAYVLEYLPHGRADDDRPQHRRPAVAYGLDERDFRLFEFELTDDAEFGIDDRVQIEPETAPGIKRARRVGYDDLNRGASQELEYVVEDIIEADERRFVDFYNDAEPISLRLHQLNLLPGIGKKLRNNVLDARKRGPFESFEDLSDRVSGLHSPKEKLVERVMEELRDDDLKYRIFVGVDAPTANK</sequence>
<evidence type="ECO:0000313" key="2">
    <source>
        <dbReference type="EMBL" id="QZP37877.1"/>
    </source>
</evidence>
<dbReference type="Proteomes" id="UP000826254">
    <property type="component" value="Chromosome"/>
</dbReference>
<dbReference type="InterPro" id="IPR012340">
    <property type="entry name" value="NA-bd_OB-fold"/>
</dbReference>